<sequence>MTSIANFYKVISSYEEIAIVVHKNPDGDAVGSSLALKDLLKYFGKKVRIYSSGELPEMFMILRDGYMNLKNYSIFEKLIFIVDCADFSLTGLNKDDIKNKIIFSVDHHNRTKIKNISKYLIYSEKSSTSEIIYNIFKYFNVKIESKTADYLLLGIYSDTGGMLHSNVNIGTLEVVSNLLKYGGKLKLAMSCLKERKKFKRVKLWGYAIERLKFNQKYGILYSVISNTELEKYGCSKEDVSGLVNFINSDKNINIFAVFICQNNEIKGSMRTENKLIDVGKISEIFGGGGHKKAAGFMYKIED</sequence>
<dbReference type="EMBL" id="PFQF01000039">
    <property type="protein sequence ID" value="PJA20074.1"/>
    <property type="molecule type" value="Genomic_DNA"/>
</dbReference>
<dbReference type="AlphaFoldDB" id="A0A2M7W4B4"/>
<dbReference type="InterPro" id="IPR051319">
    <property type="entry name" value="Oligoribo/pAp-PDE_c-di-AMP_PDE"/>
</dbReference>
<feature type="domain" description="DHHA1" evidence="2">
    <location>
        <begin position="219"/>
        <end position="299"/>
    </location>
</feature>
<dbReference type="InterPro" id="IPR003156">
    <property type="entry name" value="DHHA1_dom"/>
</dbReference>
<name>A0A2M7W4B4_9BACT</name>
<dbReference type="PANTHER" id="PTHR47618:SF1">
    <property type="entry name" value="BIFUNCTIONAL OLIGORIBONUCLEASE AND PAP PHOSPHATASE NRNA"/>
    <property type="match status" value="1"/>
</dbReference>
<feature type="domain" description="DDH" evidence="1">
    <location>
        <begin position="17"/>
        <end position="155"/>
    </location>
</feature>
<dbReference type="Pfam" id="PF01368">
    <property type="entry name" value="DHH"/>
    <property type="match status" value="1"/>
</dbReference>
<evidence type="ECO:0000259" key="2">
    <source>
        <dbReference type="Pfam" id="PF02272"/>
    </source>
</evidence>
<dbReference type="SUPFAM" id="SSF64182">
    <property type="entry name" value="DHH phosphoesterases"/>
    <property type="match status" value="1"/>
</dbReference>
<dbReference type="InterPro" id="IPR038763">
    <property type="entry name" value="DHH_sf"/>
</dbReference>
<dbReference type="Gene3D" id="3.10.310.30">
    <property type="match status" value="1"/>
</dbReference>
<accession>A0A2M7W4B4</accession>
<evidence type="ECO:0000259" key="1">
    <source>
        <dbReference type="Pfam" id="PF01368"/>
    </source>
</evidence>
<dbReference type="InterPro" id="IPR001667">
    <property type="entry name" value="DDH_dom"/>
</dbReference>
<organism evidence="3 4">
    <name type="scientific">Candidatus Berkelbacteria bacterium CG_4_10_14_0_2_um_filter_35_9_33_12</name>
    <dbReference type="NCBI Taxonomy" id="1974499"/>
    <lineage>
        <taxon>Bacteria</taxon>
        <taxon>Candidatus Berkelbacteria</taxon>
    </lineage>
</organism>
<evidence type="ECO:0000313" key="3">
    <source>
        <dbReference type="EMBL" id="PJA20074.1"/>
    </source>
</evidence>
<dbReference type="Gene3D" id="3.90.1640.10">
    <property type="entry name" value="inorganic pyrophosphatase (n-terminal core)"/>
    <property type="match status" value="1"/>
</dbReference>
<evidence type="ECO:0008006" key="5">
    <source>
        <dbReference type="Google" id="ProtNLM"/>
    </source>
</evidence>
<protein>
    <recommendedName>
        <fullName evidence="5">DDH domain-containing protein</fullName>
    </recommendedName>
</protein>
<evidence type="ECO:0000313" key="4">
    <source>
        <dbReference type="Proteomes" id="UP000230137"/>
    </source>
</evidence>
<reference evidence="4" key="1">
    <citation type="submission" date="2017-09" db="EMBL/GenBank/DDBJ databases">
        <title>Depth-based differentiation of microbial function through sediment-hosted aquifers and enrichment of novel symbionts in the deep terrestrial subsurface.</title>
        <authorList>
            <person name="Probst A.J."/>
            <person name="Ladd B."/>
            <person name="Jarett J.K."/>
            <person name="Geller-Mcgrath D.E."/>
            <person name="Sieber C.M.K."/>
            <person name="Emerson J.B."/>
            <person name="Anantharaman K."/>
            <person name="Thomas B.C."/>
            <person name="Malmstrom R."/>
            <person name="Stieglmeier M."/>
            <person name="Klingl A."/>
            <person name="Woyke T."/>
            <person name="Ryan C.M."/>
            <person name="Banfield J.F."/>
        </authorList>
    </citation>
    <scope>NUCLEOTIDE SEQUENCE [LARGE SCALE GENOMIC DNA]</scope>
</reference>
<dbReference type="PANTHER" id="PTHR47618">
    <property type="entry name" value="BIFUNCTIONAL OLIGORIBONUCLEASE AND PAP PHOSPHATASE NRNA"/>
    <property type="match status" value="1"/>
</dbReference>
<dbReference type="Pfam" id="PF02272">
    <property type="entry name" value="DHHA1"/>
    <property type="match status" value="1"/>
</dbReference>
<gene>
    <name evidence="3" type="ORF">COX60_02715</name>
</gene>
<dbReference type="GO" id="GO:0003676">
    <property type="term" value="F:nucleic acid binding"/>
    <property type="evidence" value="ECO:0007669"/>
    <property type="project" value="InterPro"/>
</dbReference>
<proteinExistence type="predicted"/>
<dbReference type="Proteomes" id="UP000230137">
    <property type="component" value="Unassembled WGS sequence"/>
</dbReference>
<comment type="caution">
    <text evidence="3">The sequence shown here is derived from an EMBL/GenBank/DDBJ whole genome shotgun (WGS) entry which is preliminary data.</text>
</comment>